<proteinExistence type="predicted"/>
<feature type="compositionally biased region" description="Low complexity" evidence="1">
    <location>
        <begin position="38"/>
        <end position="50"/>
    </location>
</feature>
<feature type="chain" id="PRO_5039604010" description="Lreu-0056-like domain-containing protein" evidence="2">
    <location>
        <begin position="32"/>
        <end position="200"/>
    </location>
</feature>
<evidence type="ECO:0000256" key="1">
    <source>
        <dbReference type="SAM" id="MobiDB-lite"/>
    </source>
</evidence>
<protein>
    <recommendedName>
        <fullName evidence="3">Lreu-0056-like domain-containing protein</fullName>
    </recommendedName>
</protein>
<feature type="domain" description="Lreu-0056-like" evidence="3">
    <location>
        <begin position="131"/>
        <end position="197"/>
    </location>
</feature>
<feature type="signal peptide" evidence="2">
    <location>
        <begin position="1"/>
        <end position="31"/>
    </location>
</feature>
<dbReference type="PATRIC" id="fig|1423760.3.peg.306"/>
<evidence type="ECO:0000256" key="2">
    <source>
        <dbReference type="SAM" id="SignalP"/>
    </source>
</evidence>
<evidence type="ECO:0000313" key="4">
    <source>
        <dbReference type="EMBL" id="KRL88351.1"/>
    </source>
</evidence>
<gene>
    <name evidence="4" type="ORF">FC43_GL000288</name>
</gene>
<evidence type="ECO:0000313" key="5">
    <source>
        <dbReference type="Proteomes" id="UP000050816"/>
    </source>
</evidence>
<dbReference type="PROSITE" id="PS51257">
    <property type="entry name" value="PROKAR_LIPOPROTEIN"/>
    <property type="match status" value="1"/>
</dbReference>
<reference evidence="4 5" key="1">
    <citation type="journal article" date="2015" name="Genome Announc.">
        <title>Expanding the biotechnology potential of lactobacilli through comparative genomics of 213 strains and associated genera.</title>
        <authorList>
            <person name="Sun Z."/>
            <person name="Harris H.M."/>
            <person name="McCann A."/>
            <person name="Guo C."/>
            <person name="Argimon S."/>
            <person name="Zhang W."/>
            <person name="Yang X."/>
            <person name="Jeffery I.B."/>
            <person name="Cooney J.C."/>
            <person name="Kagawa T.F."/>
            <person name="Liu W."/>
            <person name="Song Y."/>
            <person name="Salvetti E."/>
            <person name="Wrobel A."/>
            <person name="Rasinkangas P."/>
            <person name="Parkhill J."/>
            <person name="Rea M.C."/>
            <person name="O'Sullivan O."/>
            <person name="Ritari J."/>
            <person name="Douillard F.P."/>
            <person name="Paul Ross R."/>
            <person name="Yang R."/>
            <person name="Briner A.E."/>
            <person name="Felis G.E."/>
            <person name="de Vos W.M."/>
            <person name="Barrangou R."/>
            <person name="Klaenhammer T.R."/>
            <person name="Caufield P.W."/>
            <person name="Cui Y."/>
            <person name="Zhang H."/>
            <person name="O'Toole P.W."/>
        </authorList>
    </citation>
    <scope>NUCLEOTIDE SEQUENCE [LARGE SCALE GENOMIC DNA]</scope>
    <source>
        <strain evidence="4 5">DSM 15946</strain>
    </source>
</reference>
<evidence type="ECO:0000259" key="3">
    <source>
        <dbReference type="Pfam" id="PF22125"/>
    </source>
</evidence>
<dbReference type="Gene3D" id="3.30.1460.60">
    <property type="match status" value="1"/>
</dbReference>
<comment type="caution">
    <text evidence="4">The sequence shown here is derived from an EMBL/GenBank/DDBJ whole genome shotgun (WGS) entry which is preliminary data.</text>
</comment>
<name>A0A0R1U530_9LACO</name>
<organism evidence="4 5">
    <name type="scientific">Limosilactobacillus ingluviei DSM 15946</name>
    <dbReference type="NCBI Taxonomy" id="1423760"/>
    <lineage>
        <taxon>Bacteria</taxon>
        <taxon>Bacillati</taxon>
        <taxon>Bacillota</taxon>
        <taxon>Bacilli</taxon>
        <taxon>Lactobacillales</taxon>
        <taxon>Lactobacillaceae</taxon>
        <taxon>Limosilactobacillus</taxon>
    </lineage>
</organism>
<dbReference type="EMBL" id="AZFK01000077">
    <property type="protein sequence ID" value="KRL88351.1"/>
    <property type="molecule type" value="Genomic_DNA"/>
</dbReference>
<dbReference type="AlphaFoldDB" id="A0A0R1U530"/>
<feature type="region of interest" description="Disordered" evidence="1">
    <location>
        <begin position="38"/>
        <end position="94"/>
    </location>
</feature>
<keyword evidence="2" id="KW-0732">Signal</keyword>
<feature type="compositionally biased region" description="Low complexity" evidence="1">
    <location>
        <begin position="59"/>
        <end position="94"/>
    </location>
</feature>
<sequence>MMAGTARLKGVNNMKKFLLATASLGLAFTLAACGNQQSAAKDSSSATSTAKVKKDHQSSAKQASSSSTASQSSAMSATSTSQSTPAKSQTSSAQQTLTDNQLAVLIYRAGGYTNLTKLIRGTAPQGRQAIGSGTAASTVYYTVNGDQVTIYTLDHDSSKTTAEQGFNTTTTTISQLKNQYYRTTSQQQAIDQAASQVTTY</sequence>
<accession>A0A0R1U530</accession>
<dbReference type="Proteomes" id="UP000050816">
    <property type="component" value="Unassembled WGS sequence"/>
</dbReference>
<dbReference type="InterPro" id="IPR054365">
    <property type="entry name" value="Lreu_0056-like"/>
</dbReference>
<dbReference type="Pfam" id="PF22125">
    <property type="entry name" value="Lreu_0056_like"/>
    <property type="match status" value="1"/>
</dbReference>